<dbReference type="SUPFAM" id="SSF49879">
    <property type="entry name" value="SMAD/FHA domain"/>
    <property type="match status" value="1"/>
</dbReference>
<comment type="caution">
    <text evidence="2">The sequence shown here is derived from an EMBL/GenBank/DDBJ whole genome shotgun (WGS) entry which is preliminary data.</text>
</comment>
<dbReference type="Pfam" id="PF00498">
    <property type="entry name" value="FHA"/>
    <property type="match status" value="1"/>
</dbReference>
<evidence type="ECO:0000313" key="2">
    <source>
        <dbReference type="EMBL" id="CAB3219950.1"/>
    </source>
</evidence>
<dbReference type="EMBL" id="CADEBC010000587">
    <property type="protein sequence ID" value="CAB3256782.1"/>
    <property type="molecule type" value="Genomic_DNA"/>
</dbReference>
<evidence type="ECO:0000313" key="3">
    <source>
        <dbReference type="EMBL" id="CAB3256782.1"/>
    </source>
</evidence>
<gene>
    <name evidence="2" type="ORF">APLA_LOCUS101</name>
    <name evidence="3" type="ORF">APLA_LOCUS15546</name>
</gene>
<sequence>MRLSSLTIGTDSGCDVRLDPAACQRVSRNHAVIFMDDVSRHFELINYSEFGSCVNGVMFACELRRPSPPSPPGAEGVGAALRDAVRRRDTQPFRISGNLTAPLAGERRCGCRVGAGAGVGAGGAGAWEGSALVPHGALLQFGCQMFVFSITDAIDPAPDLTTDAAAV</sequence>
<dbReference type="AlphaFoldDB" id="A0A8S0YNI7"/>
<evidence type="ECO:0000313" key="5">
    <source>
        <dbReference type="Proteomes" id="UP000494256"/>
    </source>
</evidence>
<dbReference type="Gene3D" id="2.60.200.20">
    <property type="match status" value="1"/>
</dbReference>
<dbReference type="InterPro" id="IPR008984">
    <property type="entry name" value="SMAD_FHA_dom_sf"/>
</dbReference>
<dbReference type="Proteomes" id="UP000494256">
    <property type="component" value="Unassembled WGS sequence"/>
</dbReference>
<protein>
    <recommendedName>
        <fullName evidence="1">FHA domain-containing protein</fullName>
    </recommendedName>
</protein>
<keyword evidence="4" id="KW-1185">Reference proteome</keyword>
<reference evidence="4 5" key="1">
    <citation type="submission" date="2020-04" db="EMBL/GenBank/DDBJ databases">
        <authorList>
            <person name="Wallbank WR R."/>
            <person name="Pardo Diaz C."/>
            <person name="Kozak K."/>
            <person name="Martin S."/>
            <person name="Jiggins C."/>
            <person name="Moest M."/>
            <person name="Warren A I."/>
            <person name="Byers J.R.P. K."/>
            <person name="Montejo-Kovacevich G."/>
            <person name="Yen C E."/>
        </authorList>
    </citation>
    <scope>NUCLEOTIDE SEQUENCE [LARGE SCALE GENOMIC DNA]</scope>
</reference>
<name>A0A8S0YNI7_ARCPL</name>
<proteinExistence type="predicted"/>
<dbReference type="InterPro" id="IPR000253">
    <property type="entry name" value="FHA_dom"/>
</dbReference>
<dbReference type="PROSITE" id="PS50006">
    <property type="entry name" value="FHA_DOMAIN"/>
    <property type="match status" value="1"/>
</dbReference>
<dbReference type="OrthoDB" id="1919692at2759"/>
<organism evidence="2 5">
    <name type="scientific">Arctia plantaginis</name>
    <name type="common">Wood tiger moth</name>
    <name type="synonym">Phalaena plantaginis</name>
    <dbReference type="NCBI Taxonomy" id="874455"/>
    <lineage>
        <taxon>Eukaryota</taxon>
        <taxon>Metazoa</taxon>
        <taxon>Ecdysozoa</taxon>
        <taxon>Arthropoda</taxon>
        <taxon>Hexapoda</taxon>
        <taxon>Insecta</taxon>
        <taxon>Pterygota</taxon>
        <taxon>Neoptera</taxon>
        <taxon>Endopterygota</taxon>
        <taxon>Lepidoptera</taxon>
        <taxon>Glossata</taxon>
        <taxon>Ditrysia</taxon>
        <taxon>Noctuoidea</taxon>
        <taxon>Erebidae</taxon>
        <taxon>Arctiinae</taxon>
        <taxon>Arctia</taxon>
    </lineage>
</organism>
<dbReference type="Proteomes" id="UP000494106">
    <property type="component" value="Unassembled WGS sequence"/>
</dbReference>
<evidence type="ECO:0000259" key="1">
    <source>
        <dbReference type="PROSITE" id="PS50006"/>
    </source>
</evidence>
<accession>A0A8S0YNI7</accession>
<dbReference type="SMART" id="SM00240">
    <property type="entry name" value="FHA"/>
    <property type="match status" value="1"/>
</dbReference>
<evidence type="ECO:0000313" key="4">
    <source>
        <dbReference type="Proteomes" id="UP000494106"/>
    </source>
</evidence>
<feature type="domain" description="FHA" evidence="1">
    <location>
        <begin position="6"/>
        <end position="59"/>
    </location>
</feature>
<dbReference type="EMBL" id="CADEBD010000024">
    <property type="protein sequence ID" value="CAB3219950.1"/>
    <property type="molecule type" value="Genomic_DNA"/>
</dbReference>